<gene>
    <name evidence="5" type="primary">LOC140013085</name>
</gene>
<dbReference type="RefSeq" id="XP_071918234.1">
    <property type="nucleotide sequence ID" value="XM_072062133.1"/>
</dbReference>
<dbReference type="PRINTS" id="PR00320">
    <property type="entry name" value="GPROTEINBRPT"/>
</dbReference>
<dbReference type="SUPFAM" id="SSF50978">
    <property type="entry name" value="WD40 repeat-like"/>
    <property type="match status" value="1"/>
</dbReference>
<dbReference type="Proteomes" id="UP001652660">
    <property type="component" value="Chromosome 8e"/>
</dbReference>
<dbReference type="Pfam" id="PF00400">
    <property type="entry name" value="WD40"/>
    <property type="match status" value="5"/>
</dbReference>
<protein>
    <submittedName>
        <fullName evidence="5">Transcriptional corepressor LEUNIG-like isoform X1</fullName>
    </submittedName>
</protein>
<dbReference type="InterPro" id="IPR036322">
    <property type="entry name" value="WD40_repeat_dom_sf"/>
</dbReference>
<dbReference type="PANTHER" id="PTHR44376:SF5">
    <property type="entry name" value="TRANSCRIPTIONAL COREPRESSOR LEUNIG ISOFORM X1"/>
    <property type="match status" value="1"/>
</dbReference>
<dbReference type="PROSITE" id="PS50294">
    <property type="entry name" value="WD_REPEATS_REGION"/>
    <property type="match status" value="4"/>
</dbReference>
<feature type="repeat" description="WD" evidence="3">
    <location>
        <begin position="285"/>
        <end position="317"/>
    </location>
</feature>
<evidence type="ECO:0000313" key="5">
    <source>
        <dbReference type="RefSeq" id="XP_071918234.1"/>
    </source>
</evidence>
<feature type="repeat" description="WD" evidence="3">
    <location>
        <begin position="118"/>
        <end position="160"/>
    </location>
</feature>
<dbReference type="CDD" id="cd00200">
    <property type="entry name" value="WD40"/>
    <property type="match status" value="1"/>
</dbReference>
<dbReference type="SMART" id="SM00320">
    <property type="entry name" value="WD40"/>
    <property type="match status" value="6"/>
</dbReference>
<feature type="repeat" description="WD" evidence="3">
    <location>
        <begin position="33"/>
        <end position="74"/>
    </location>
</feature>
<dbReference type="InterPro" id="IPR001680">
    <property type="entry name" value="WD40_rpt"/>
</dbReference>
<name>A0ABM4VFE2_COFAR</name>
<proteinExistence type="predicted"/>
<dbReference type="PROSITE" id="PS00678">
    <property type="entry name" value="WD_REPEATS_1"/>
    <property type="match status" value="1"/>
</dbReference>
<keyword evidence="4" id="KW-1185">Reference proteome</keyword>
<organism evidence="4 5">
    <name type="scientific">Coffea arabica</name>
    <name type="common">Arabian coffee</name>
    <dbReference type="NCBI Taxonomy" id="13443"/>
    <lineage>
        <taxon>Eukaryota</taxon>
        <taxon>Viridiplantae</taxon>
        <taxon>Streptophyta</taxon>
        <taxon>Embryophyta</taxon>
        <taxon>Tracheophyta</taxon>
        <taxon>Spermatophyta</taxon>
        <taxon>Magnoliopsida</taxon>
        <taxon>eudicotyledons</taxon>
        <taxon>Gunneridae</taxon>
        <taxon>Pentapetalae</taxon>
        <taxon>asterids</taxon>
        <taxon>lamiids</taxon>
        <taxon>Gentianales</taxon>
        <taxon>Rubiaceae</taxon>
        <taxon>Ixoroideae</taxon>
        <taxon>Gardenieae complex</taxon>
        <taxon>Bertiereae - Coffeeae clade</taxon>
        <taxon>Coffeeae</taxon>
        <taxon>Coffea</taxon>
    </lineage>
</organism>
<feature type="repeat" description="WD" evidence="3">
    <location>
        <begin position="200"/>
        <end position="236"/>
    </location>
</feature>
<dbReference type="GeneID" id="140013085"/>
<dbReference type="PROSITE" id="PS50082">
    <property type="entry name" value="WD_REPEATS_2"/>
    <property type="match status" value="5"/>
</dbReference>
<dbReference type="InterPro" id="IPR019775">
    <property type="entry name" value="WD40_repeat_CS"/>
</dbReference>
<accession>A0ABM4VFE2</accession>
<evidence type="ECO:0000256" key="2">
    <source>
        <dbReference type="ARBA" id="ARBA00022737"/>
    </source>
</evidence>
<evidence type="ECO:0000256" key="3">
    <source>
        <dbReference type="PROSITE-ProRule" id="PRU00221"/>
    </source>
</evidence>
<reference evidence="5" key="1">
    <citation type="submission" date="2025-08" db="UniProtKB">
        <authorList>
            <consortium name="RefSeq"/>
        </authorList>
    </citation>
    <scope>IDENTIFICATION</scope>
    <source>
        <tissue evidence="5">Leaves</tissue>
    </source>
</reference>
<evidence type="ECO:0000313" key="4">
    <source>
        <dbReference type="Proteomes" id="UP001652660"/>
    </source>
</evidence>
<dbReference type="InterPro" id="IPR020472">
    <property type="entry name" value="WD40_PAC1"/>
</dbReference>
<evidence type="ECO:0000256" key="1">
    <source>
        <dbReference type="ARBA" id="ARBA00022574"/>
    </source>
</evidence>
<keyword evidence="1 3" id="KW-0853">WD repeat</keyword>
<keyword evidence="2" id="KW-0677">Repeat</keyword>
<sequence>MGFTFGHNRDPRHTVGRGKDVSNLFTFMEVSSVRASAGKVICCHFSSDGKLLASGGHDKKAVLWYTDTLKPKATLEEHSMLITDVRFSPSMARLATSSFDKTVRVWDADNPGYTLRNFTGHSAGVMSLDFHPNKDDLICSCDGDGEIRYWSINTGSCSRAFKGGMAQVRFQPRLGRYLAAAAENVVSILDAESQACRHILKGHTKPVHSVCWDPSGELLASVSEDSVRVWSLASGSDGECVHELSCYGNKFYSCVFHPTYSSLLVIGCYQSLELWNMAENKSMTLPAHEGLIASLAVSPVTGLVASASHDKIVKLWK</sequence>
<dbReference type="Gene3D" id="2.130.10.10">
    <property type="entry name" value="YVTN repeat-like/Quinoprotein amine dehydrogenase"/>
    <property type="match status" value="2"/>
</dbReference>
<dbReference type="InterPro" id="IPR044716">
    <property type="entry name" value="LEUNIG-like"/>
</dbReference>
<dbReference type="InterPro" id="IPR015943">
    <property type="entry name" value="WD40/YVTN_repeat-like_dom_sf"/>
</dbReference>
<feature type="repeat" description="WD" evidence="3">
    <location>
        <begin position="75"/>
        <end position="110"/>
    </location>
</feature>
<dbReference type="PANTHER" id="PTHR44376">
    <property type="entry name" value="TRANSCRIPTIONAL REGULATOR OF FILAMENTOUS GROWTH FLO8"/>
    <property type="match status" value="1"/>
</dbReference>